<feature type="region of interest" description="Disordered" evidence="2">
    <location>
        <begin position="283"/>
        <end position="441"/>
    </location>
</feature>
<keyword evidence="3" id="KW-0732">Signal</keyword>
<keyword evidence="1" id="KW-0175">Coiled coil</keyword>
<dbReference type="AlphaFoldDB" id="A0A1X0NMR2"/>
<comment type="caution">
    <text evidence="4">The sequence shown here is derived from an EMBL/GenBank/DDBJ whole genome shotgun (WGS) entry which is preliminary data.</text>
</comment>
<feature type="chain" id="PRO_5012642646" description="Mucin-associated surface protein (MASP)" evidence="3">
    <location>
        <begin position="25"/>
        <end position="493"/>
    </location>
</feature>
<protein>
    <recommendedName>
        <fullName evidence="6">Mucin-associated surface protein (MASP)</fullName>
    </recommendedName>
</protein>
<gene>
    <name evidence="4" type="ORF">TM35_000311630</name>
</gene>
<dbReference type="EMBL" id="NBCO01000031">
    <property type="protein sequence ID" value="ORC85977.1"/>
    <property type="molecule type" value="Genomic_DNA"/>
</dbReference>
<feature type="coiled-coil region" evidence="1">
    <location>
        <begin position="154"/>
        <end position="188"/>
    </location>
</feature>
<evidence type="ECO:0000313" key="4">
    <source>
        <dbReference type="EMBL" id="ORC85977.1"/>
    </source>
</evidence>
<feature type="compositionally biased region" description="Polar residues" evidence="2">
    <location>
        <begin position="226"/>
        <end position="252"/>
    </location>
</feature>
<feature type="region of interest" description="Disordered" evidence="2">
    <location>
        <begin position="189"/>
        <end position="209"/>
    </location>
</feature>
<evidence type="ECO:0000256" key="3">
    <source>
        <dbReference type="SAM" id="SignalP"/>
    </source>
</evidence>
<name>A0A1X0NMR2_9TRYP</name>
<feature type="compositionally biased region" description="Basic and acidic residues" evidence="2">
    <location>
        <begin position="325"/>
        <end position="345"/>
    </location>
</feature>
<feature type="signal peptide" evidence="3">
    <location>
        <begin position="1"/>
        <end position="24"/>
    </location>
</feature>
<organism evidence="4 5">
    <name type="scientific">Trypanosoma theileri</name>
    <dbReference type="NCBI Taxonomy" id="67003"/>
    <lineage>
        <taxon>Eukaryota</taxon>
        <taxon>Discoba</taxon>
        <taxon>Euglenozoa</taxon>
        <taxon>Kinetoplastea</taxon>
        <taxon>Metakinetoplastina</taxon>
        <taxon>Trypanosomatida</taxon>
        <taxon>Trypanosomatidae</taxon>
        <taxon>Trypanosoma</taxon>
    </lineage>
</organism>
<feature type="compositionally biased region" description="Basic and acidic residues" evidence="2">
    <location>
        <begin position="355"/>
        <end position="401"/>
    </location>
</feature>
<feature type="region of interest" description="Disordered" evidence="2">
    <location>
        <begin position="226"/>
        <end position="254"/>
    </location>
</feature>
<reference evidence="4 5" key="1">
    <citation type="submission" date="2017-03" db="EMBL/GenBank/DDBJ databases">
        <title>An alternative strategy for trypanosome survival in the mammalian bloodstream revealed through genome and transcriptome analysis of the ubiquitous bovine parasite Trypanosoma (Megatrypanum) theileri.</title>
        <authorList>
            <person name="Kelly S."/>
            <person name="Ivens A."/>
            <person name="Mott A."/>
            <person name="O'Neill E."/>
            <person name="Emms D."/>
            <person name="Macleod O."/>
            <person name="Voorheis P."/>
            <person name="Matthews J."/>
            <person name="Matthews K."/>
            <person name="Carrington M."/>
        </authorList>
    </citation>
    <scope>NUCLEOTIDE SEQUENCE [LARGE SCALE GENOMIC DNA]</scope>
    <source>
        <strain evidence="4">Edinburgh</strain>
    </source>
</reference>
<evidence type="ECO:0000256" key="1">
    <source>
        <dbReference type="SAM" id="Coils"/>
    </source>
</evidence>
<feature type="compositionally biased region" description="Polar residues" evidence="2">
    <location>
        <begin position="410"/>
        <end position="441"/>
    </location>
</feature>
<dbReference type="GeneID" id="39988424"/>
<keyword evidence="5" id="KW-1185">Reference proteome</keyword>
<proteinExistence type="predicted"/>
<feature type="compositionally biased region" description="Basic and acidic residues" evidence="2">
    <location>
        <begin position="283"/>
        <end position="297"/>
    </location>
</feature>
<dbReference type="VEuPathDB" id="TriTrypDB:TM35_000311630"/>
<accession>A0A1X0NMR2</accession>
<dbReference type="RefSeq" id="XP_028880043.1">
    <property type="nucleotide sequence ID" value="XM_029028644.1"/>
</dbReference>
<evidence type="ECO:0008006" key="6">
    <source>
        <dbReference type="Google" id="ProtNLM"/>
    </source>
</evidence>
<sequence>MSMLSCRVFCLLAIVFCCVGVTHANYVQHTSYMYMKAQLVVHETPKRKLNCEKASKDAQEAAQNANNFATEIENNLKTLTANSTEVEQKKTEGRELIKKAEESAEKAKKEATNTVRATDTRDISAFEKERLHYELQKDKFRIMIRTFNEAIQAVKDAKKAADDAESHADDAKEAAKRVRDVIKKLEAAVSPAKEKKKDELTKQVESQPKEQTMDTFFADQQGHTEGNKTLQSQEQMQEPTITKTPPQRNAGSVTVGAHDTRGLINTGDVNGKHMVEKNYIDTEERKTSVHHHDEEGGSRQTVGQMKSGHITTKKENKPFPHQRKQTQEEGAEKTHTSVKMEELKELQTVPPHAADAYEKRTDTMEGENTSEHHQAQEKKEEEHNSTDQRPHGRSEAREMTEVLHTPPTPTQQGDLSENQTHSGRVLQQTQSLSYPRSSSDAPNIREMAANALLKSDALAKAVQQLDGSSSPALLRVPLLLLLLLSVLGCMTVC</sequence>
<dbReference type="Proteomes" id="UP000192257">
    <property type="component" value="Unassembled WGS sequence"/>
</dbReference>
<evidence type="ECO:0000313" key="5">
    <source>
        <dbReference type="Proteomes" id="UP000192257"/>
    </source>
</evidence>
<feature type="coiled-coil region" evidence="1">
    <location>
        <begin position="51"/>
        <end position="117"/>
    </location>
</feature>
<evidence type="ECO:0000256" key="2">
    <source>
        <dbReference type="SAM" id="MobiDB-lite"/>
    </source>
</evidence>